<name>A0ABD3RRR9_9STRA</name>
<evidence type="ECO:0000256" key="2">
    <source>
        <dbReference type="ARBA" id="ARBA00022574"/>
    </source>
</evidence>
<evidence type="ECO:0000313" key="9">
    <source>
        <dbReference type="EMBL" id="KAL3815583.1"/>
    </source>
</evidence>
<evidence type="ECO:0000256" key="1">
    <source>
        <dbReference type="ARBA" id="ARBA00005156"/>
    </source>
</evidence>
<feature type="repeat" description="WD" evidence="8">
    <location>
        <begin position="296"/>
        <end position="322"/>
    </location>
</feature>
<comment type="similarity">
    <text evidence="5">Belongs to the DPH7 family.</text>
</comment>
<evidence type="ECO:0000256" key="3">
    <source>
        <dbReference type="ARBA" id="ARBA00022737"/>
    </source>
</evidence>
<dbReference type="InterPro" id="IPR001680">
    <property type="entry name" value="WD40_rpt"/>
</dbReference>
<keyword evidence="4" id="KW-0378">Hydrolase</keyword>
<dbReference type="InterPro" id="IPR015943">
    <property type="entry name" value="WD40/YVTN_repeat-like_dom_sf"/>
</dbReference>
<protein>
    <recommendedName>
        <fullName evidence="6">methylated diphthine methylhydrolase</fullName>
        <ecNumber evidence="6">3.1.1.97</ecNumber>
    </recommendedName>
</protein>
<dbReference type="GO" id="GO:0061685">
    <property type="term" value="F:diphthine methylesterase activity"/>
    <property type="evidence" value="ECO:0007669"/>
    <property type="project" value="UniProtKB-EC"/>
</dbReference>
<dbReference type="InterPro" id="IPR052415">
    <property type="entry name" value="Diphthine_MTase"/>
</dbReference>
<comment type="caution">
    <text evidence="9">The sequence shown here is derived from an EMBL/GenBank/DDBJ whole genome shotgun (WGS) entry which is preliminary data.</text>
</comment>
<keyword evidence="10" id="KW-1185">Reference proteome</keyword>
<comment type="pathway">
    <text evidence="1">Protein modification; peptidyl-diphthamide biosynthesis.</text>
</comment>
<evidence type="ECO:0000256" key="4">
    <source>
        <dbReference type="ARBA" id="ARBA00022801"/>
    </source>
</evidence>
<accession>A0ABD3RRR9</accession>
<evidence type="ECO:0000256" key="7">
    <source>
        <dbReference type="ARBA" id="ARBA00047551"/>
    </source>
</evidence>
<dbReference type="PROSITE" id="PS50082">
    <property type="entry name" value="WD_REPEATS_2"/>
    <property type="match status" value="1"/>
</dbReference>
<dbReference type="Gene3D" id="2.130.10.10">
    <property type="entry name" value="YVTN repeat-like/Quinoprotein amine dehydrogenase"/>
    <property type="match status" value="1"/>
</dbReference>
<dbReference type="AlphaFoldDB" id="A0ABD3RRR9"/>
<evidence type="ECO:0000256" key="5">
    <source>
        <dbReference type="ARBA" id="ARBA00038092"/>
    </source>
</evidence>
<dbReference type="EC" id="3.1.1.97" evidence="6"/>
<dbReference type="InterPro" id="IPR036322">
    <property type="entry name" value="WD40_repeat_dom_sf"/>
</dbReference>
<proteinExistence type="inferred from homology"/>
<dbReference type="PANTHER" id="PTHR46042:SF1">
    <property type="entry name" value="DIPHTHINE METHYLTRANSFERASE"/>
    <property type="match status" value="1"/>
</dbReference>
<gene>
    <name evidence="9" type="ORF">ACHAXA_001562</name>
</gene>
<comment type="catalytic activity">
    <reaction evidence="7">
        <text>diphthine methyl ester-[translation elongation factor 2] + H2O = diphthine-[translation elongation factor 2] + methanol + H(+)</text>
        <dbReference type="Rhea" id="RHEA:42656"/>
        <dbReference type="Rhea" id="RHEA-COMP:10172"/>
        <dbReference type="Rhea" id="RHEA-COMP:10173"/>
        <dbReference type="ChEBI" id="CHEBI:15377"/>
        <dbReference type="ChEBI" id="CHEBI:15378"/>
        <dbReference type="ChEBI" id="CHEBI:17790"/>
        <dbReference type="ChEBI" id="CHEBI:79005"/>
        <dbReference type="ChEBI" id="CHEBI:82696"/>
        <dbReference type="EC" id="3.1.1.97"/>
    </reaction>
</comment>
<evidence type="ECO:0000256" key="8">
    <source>
        <dbReference type="PROSITE-ProRule" id="PRU00221"/>
    </source>
</evidence>
<evidence type="ECO:0000256" key="6">
    <source>
        <dbReference type="ARBA" id="ARBA00039131"/>
    </source>
</evidence>
<dbReference type="SUPFAM" id="SSF50978">
    <property type="entry name" value="WD40 repeat-like"/>
    <property type="match status" value="1"/>
</dbReference>
<dbReference type="Pfam" id="PF00400">
    <property type="entry name" value="WD40"/>
    <property type="match status" value="2"/>
</dbReference>
<dbReference type="Proteomes" id="UP001530377">
    <property type="component" value="Unassembled WGS sequence"/>
</dbReference>
<dbReference type="PANTHER" id="PTHR46042">
    <property type="entry name" value="DIPHTHINE METHYLTRANSFERASE"/>
    <property type="match status" value="1"/>
</dbReference>
<keyword evidence="3" id="KW-0677">Repeat</keyword>
<dbReference type="EMBL" id="JALLPB020000191">
    <property type="protein sequence ID" value="KAL3815583.1"/>
    <property type="molecule type" value="Genomic_DNA"/>
</dbReference>
<reference evidence="9 10" key="1">
    <citation type="submission" date="2024-10" db="EMBL/GenBank/DDBJ databases">
        <title>Updated reference genomes for cyclostephanoid diatoms.</title>
        <authorList>
            <person name="Roberts W.R."/>
            <person name="Alverson A.J."/>
        </authorList>
    </citation>
    <scope>NUCLEOTIDE SEQUENCE [LARGE SCALE GENOMIC DNA]</scope>
    <source>
        <strain evidence="9 10">AJA228-03</strain>
    </source>
</reference>
<keyword evidence="2 8" id="KW-0853">WD repeat</keyword>
<sequence length="484" mass="53024">MATTWFDQICTPLNACSLETFVPIPDGPGGIKHGEGANFVDAIPLIIGCYQLKETSSEGLTADAFVAPPEGVSVDDASAATAGADDTASGKSSRRGELRLYMIPSTSSTASPENDVRENIAFRFTDASCVVRTESGILDGKWKRRRISRQGSMYDLRETTPIFASACASGKIHLHSLEKNNSPSWVLSHLASSDEPYPGDEVPICLSLAWNDFLGVECGDYTDERHDQIVSSYSNGTLALHAISRTKLAEMSEEAGYDDVNRHTDVMSIKETQRWSAHEMFGCPSEVWTCSFLRGDENVVLSGADDCSLKIWDIRQTRRETHKIGESEFEAGVTAISPHPAWSHVFAAGSYDECIRIYDHRKMDRPMTKVRAGGGVWRMKWHPSCWEDEPSGCGRLLVAAMHGGCRVVDILAFDACGSNGDANGVEVLSVFTAHDSMAYGADWICFGWSCDAVASCSFYDRKAFIWDPYNRNGSNVDNIEPSEG</sequence>
<evidence type="ECO:0000313" key="10">
    <source>
        <dbReference type="Proteomes" id="UP001530377"/>
    </source>
</evidence>
<dbReference type="SMART" id="SM00320">
    <property type="entry name" value="WD40"/>
    <property type="match status" value="3"/>
</dbReference>
<organism evidence="9 10">
    <name type="scientific">Cyclostephanos tholiformis</name>
    <dbReference type="NCBI Taxonomy" id="382380"/>
    <lineage>
        <taxon>Eukaryota</taxon>
        <taxon>Sar</taxon>
        <taxon>Stramenopiles</taxon>
        <taxon>Ochrophyta</taxon>
        <taxon>Bacillariophyta</taxon>
        <taxon>Coscinodiscophyceae</taxon>
        <taxon>Thalassiosirophycidae</taxon>
        <taxon>Stephanodiscales</taxon>
        <taxon>Stephanodiscaceae</taxon>
        <taxon>Cyclostephanos</taxon>
    </lineage>
</organism>